<dbReference type="Proteomes" id="UP000016649">
    <property type="component" value="Unassembled WGS sequence"/>
</dbReference>
<evidence type="ECO:0000313" key="1">
    <source>
        <dbReference type="EMBL" id="ERJ93710.1"/>
    </source>
</evidence>
<dbReference type="Gene3D" id="2.60.40.2340">
    <property type="match status" value="2"/>
</dbReference>
<feature type="non-terminal residue" evidence="1">
    <location>
        <position position="1"/>
    </location>
</feature>
<keyword evidence="2" id="KW-1185">Reference proteome</keyword>
<sequence>GGVKSSEKQLLEFALKAADNTVLAKDVTGIIDELSKTVCVIVPNGTDVKKLKPSFVLSNKARAFVKDAAQESGKTENDFTRLVRYGITAEDGSKQIYIVQVEAEPASGKFSGKKILTFDFKKDVNPLLPEDVSGLVGFSGGRGLIFIKFPAGTTEATIKSLKPTFTASAKAKLSIGGVKLENSKTAADFYNLTDGTNVTVTAENGDSNVYNVPIEIDLPKAPQNEVKKYFGSYYGTVPALGEVIIVLEWNKVILYSKTMSMDYVNMEWEKRDNGTYTCTTYKMNKPQIKNLFGKGGYDFTESNENGKTKITVHTNIMATDTTAVKGEDFVWTAESGYKPVTIHI</sequence>
<dbReference type="EMBL" id="AWVH01000023">
    <property type="protein sequence ID" value="ERJ93710.1"/>
    <property type="molecule type" value="Genomic_DNA"/>
</dbReference>
<dbReference type="RefSeq" id="WP_021687023.1">
    <property type="nucleotide sequence ID" value="NZ_KI260564.1"/>
</dbReference>
<gene>
    <name evidence="1" type="ORF">HMPREF9193_00805</name>
</gene>
<proteinExistence type="predicted"/>
<accession>A0ABN0P031</accession>
<organism evidence="1 2">
    <name type="scientific">Treponema lecithinolyticum ATCC 700332</name>
    <dbReference type="NCBI Taxonomy" id="1321815"/>
    <lineage>
        <taxon>Bacteria</taxon>
        <taxon>Pseudomonadati</taxon>
        <taxon>Spirochaetota</taxon>
        <taxon>Spirochaetia</taxon>
        <taxon>Spirochaetales</taxon>
        <taxon>Treponemataceae</taxon>
        <taxon>Treponema</taxon>
    </lineage>
</organism>
<protein>
    <submittedName>
        <fullName evidence="1">Uncharacterized protein</fullName>
    </submittedName>
</protein>
<name>A0ABN0P031_TRELE</name>
<evidence type="ECO:0000313" key="2">
    <source>
        <dbReference type="Proteomes" id="UP000016649"/>
    </source>
</evidence>
<comment type="caution">
    <text evidence="1">The sequence shown here is derived from an EMBL/GenBank/DDBJ whole genome shotgun (WGS) entry which is preliminary data.</text>
</comment>
<reference evidence="1 2" key="1">
    <citation type="submission" date="2013-08" db="EMBL/GenBank/DDBJ databases">
        <authorList>
            <person name="Weinstock G."/>
            <person name="Sodergren E."/>
            <person name="Wylie T."/>
            <person name="Fulton L."/>
            <person name="Fulton R."/>
            <person name="Fronick C."/>
            <person name="O'Laughlin M."/>
            <person name="Godfrey J."/>
            <person name="Miner T."/>
            <person name="Herter B."/>
            <person name="Appelbaum E."/>
            <person name="Cordes M."/>
            <person name="Lek S."/>
            <person name="Wollam A."/>
            <person name="Pepin K.H."/>
            <person name="Palsikar V.B."/>
            <person name="Mitreva M."/>
            <person name="Wilson R.K."/>
        </authorList>
    </citation>
    <scope>NUCLEOTIDE SEQUENCE [LARGE SCALE GENOMIC DNA]</scope>
    <source>
        <strain evidence="1 2">ATCC 700332</strain>
    </source>
</reference>